<accession>A0AAV3P7A0</accession>
<organism evidence="2 3">
    <name type="scientific">Lithospermum erythrorhizon</name>
    <name type="common">Purple gromwell</name>
    <name type="synonym">Lithospermum officinale var. erythrorhizon</name>
    <dbReference type="NCBI Taxonomy" id="34254"/>
    <lineage>
        <taxon>Eukaryota</taxon>
        <taxon>Viridiplantae</taxon>
        <taxon>Streptophyta</taxon>
        <taxon>Embryophyta</taxon>
        <taxon>Tracheophyta</taxon>
        <taxon>Spermatophyta</taxon>
        <taxon>Magnoliopsida</taxon>
        <taxon>eudicotyledons</taxon>
        <taxon>Gunneridae</taxon>
        <taxon>Pentapetalae</taxon>
        <taxon>asterids</taxon>
        <taxon>lamiids</taxon>
        <taxon>Boraginales</taxon>
        <taxon>Boraginaceae</taxon>
        <taxon>Boraginoideae</taxon>
        <taxon>Lithospermeae</taxon>
        <taxon>Lithospermum</taxon>
    </lineage>
</organism>
<reference evidence="2 3" key="1">
    <citation type="submission" date="2024-01" db="EMBL/GenBank/DDBJ databases">
        <title>The complete chloroplast genome sequence of Lithospermum erythrorhizon: insights into the phylogenetic relationship among Boraginaceae species and the maternal lineages of purple gromwells.</title>
        <authorList>
            <person name="Okada T."/>
            <person name="Watanabe K."/>
        </authorList>
    </citation>
    <scope>NUCLEOTIDE SEQUENCE [LARGE SCALE GENOMIC DNA]</scope>
</reference>
<evidence type="ECO:0000313" key="3">
    <source>
        <dbReference type="Proteomes" id="UP001454036"/>
    </source>
</evidence>
<proteinExistence type="predicted"/>
<dbReference type="EMBL" id="BAABME010016694">
    <property type="protein sequence ID" value="GAA0147058.1"/>
    <property type="molecule type" value="Genomic_DNA"/>
</dbReference>
<name>A0AAV3P7A0_LITER</name>
<dbReference type="AlphaFoldDB" id="A0AAV3P7A0"/>
<dbReference type="Proteomes" id="UP001454036">
    <property type="component" value="Unassembled WGS sequence"/>
</dbReference>
<comment type="caution">
    <text evidence="2">The sequence shown here is derived from an EMBL/GenBank/DDBJ whole genome shotgun (WGS) entry which is preliminary data.</text>
</comment>
<evidence type="ECO:0000313" key="2">
    <source>
        <dbReference type="EMBL" id="GAA0147058.1"/>
    </source>
</evidence>
<gene>
    <name evidence="2" type="ORF">LIER_36443</name>
</gene>
<evidence type="ECO:0000256" key="1">
    <source>
        <dbReference type="SAM" id="MobiDB-lite"/>
    </source>
</evidence>
<sequence length="85" mass="9470">MFHRVRSHICGTNVVTKNHWGEGKETPNLDNKDISPSSSATECATTRYSASALEREKVACFLEDQKTTDHNITQEQVETSGRTTS</sequence>
<protein>
    <submittedName>
        <fullName evidence="2">Uncharacterized protein</fullName>
    </submittedName>
</protein>
<feature type="compositionally biased region" description="Basic and acidic residues" evidence="1">
    <location>
        <begin position="19"/>
        <end position="33"/>
    </location>
</feature>
<feature type="region of interest" description="Disordered" evidence="1">
    <location>
        <begin position="18"/>
        <end position="42"/>
    </location>
</feature>
<keyword evidence="3" id="KW-1185">Reference proteome</keyword>